<gene>
    <name evidence="5" type="ORF">RGD00_09250</name>
</gene>
<keyword evidence="2" id="KW-0436">Ligase</keyword>
<proteinExistence type="inferred from homology"/>
<dbReference type="RefSeq" id="WP_310457035.1">
    <property type="nucleotide sequence ID" value="NZ_JAVKPH010000008.1"/>
</dbReference>
<evidence type="ECO:0000256" key="1">
    <source>
        <dbReference type="ARBA" id="ARBA00006432"/>
    </source>
</evidence>
<feature type="domain" description="AMP-binding enzyme C-terminal" evidence="4">
    <location>
        <begin position="443"/>
        <end position="518"/>
    </location>
</feature>
<dbReference type="Proteomes" id="UP001247754">
    <property type="component" value="Unassembled WGS sequence"/>
</dbReference>
<feature type="domain" description="AMP-dependent synthetase/ligase" evidence="3">
    <location>
        <begin position="36"/>
        <end position="393"/>
    </location>
</feature>
<dbReference type="InterPro" id="IPR045851">
    <property type="entry name" value="AMP-bd_C_sf"/>
</dbReference>
<dbReference type="Pfam" id="PF00501">
    <property type="entry name" value="AMP-binding"/>
    <property type="match status" value="1"/>
</dbReference>
<comment type="caution">
    <text evidence="5">The sequence shown here is derived from an EMBL/GenBank/DDBJ whole genome shotgun (WGS) entry which is preliminary data.</text>
</comment>
<dbReference type="InterPro" id="IPR025110">
    <property type="entry name" value="AMP-bd_C"/>
</dbReference>
<dbReference type="PROSITE" id="PS00455">
    <property type="entry name" value="AMP_BINDING"/>
    <property type="match status" value="1"/>
</dbReference>
<comment type="similarity">
    <text evidence="1">Belongs to the ATP-dependent AMP-binding enzyme family.</text>
</comment>
<dbReference type="PANTHER" id="PTHR43201:SF5">
    <property type="entry name" value="MEDIUM-CHAIN ACYL-COA LIGASE ACSF2, MITOCHONDRIAL"/>
    <property type="match status" value="1"/>
</dbReference>
<keyword evidence="6" id="KW-1185">Reference proteome</keyword>
<accession>A0ABU1F7E2</accession>
<dbReference type="Gene3D" id="3.30.300.30">
    <property type="match status" value="1"/>
</dbReference>
<dbReference type="Pfam" id="PF13193">
    <property type="entry name" value="AMP-binding_C"/>
    <property type="match status" value="1"/>
</dbReference>
<dbReference type="Gene3D" id="3.40.50.12780">
    <property type="entry name" value="N-terminal domain of ligase-like"/>
    <property type="match status" value="1"/>
</dbReference>
<dbReference type="InterPro" id="IPR000873">
    <property type="entry name" value="AMP-dep_synth/lig_dom"/>
</dbReference>
<evidence type="ECO:0000313" key="6">
    <source>
        <dbReference type="Proteomes" id="UP001247754"/>
    </source>
</evidence>
<dbReference type="SUPFAM" id="SSF56801">
    <property type="entry name" value="Acetyl-CoA synthetase-like"/>
    <property type="match status" value="1"/>
</dbReference>
<sequence length="533" mass="56851">MTPLDWPRHHPDAAAAFRAAGQWRDRSLAQSLALRLAETPGAIAITDDLGAYSYAALDARARALAGWLVARGMRRGDVLAFQLPNWHETAAIALATSMLGLVCLPIIPIYREAEVRFILTASRARLFLCPRSFRNFDHAGLAARMVAEIPTLDAAVLIRDPGAEDPFAHAPWQGAPATDAAAPWLLMYTSGTTGHPKGVVHPANTLDCDLDHTVRWWGLAAGRDAVLMPSPVTHVTGFLYGLMLPFTHGVASRLMERWDAGAAVRIIDAGGATFTLAATPFLRELLDAAADTGSRLPGLRIFACGGAPVPPDLIRRTWAAFPDLLACRVYGSTEAPTVTLGVASRADPGPAAETDGRIVGHEVRVVDDAGRPLPPGAEGEIVTRGPEMMAGYLDPADNAGAFDAEGFFRTGDLGHVSADGFVTITGRKKDLIIRGGENLSAKEIEDALHRHPAIREAAVVAMPHPRLGETGCAFLVTDGRNLDLAELSAFLDAQGLARQKHPEKIIIAKDLPRTASGKIQKYLLRAQLAGDPA</sequence>
<dbReference type="InterPro" id="IPR042099">
    <property type="entry name" value="ANL_N_sf"/>
</dbReference>
<dbReference type="InterPro" id="IPR020845">
    <property type="entry name" value="AMP-binding_CS"/>
</dbReference>
<evidence type="ECO:0000256" key="2">
    <source>
        <dbReference type="ARBA" id="ARBA00022598"/>
    </source>
</evidence>
<evidence type="ECO:0000259" key="3">
    <source>
        <dbReference type="Pfam" id="PF00501"/>
    </source>
</evidence>
<evidence type="ECO:0000259" key="4">
    <source>
        <dbReference type="Pfam" id="PF13193"/>
    </source>
</evidence>
<reference evidence="5 6" key="1">
    <citation type="submission" date="2023-09" db="EMBL/GenBank/DDBJ databases">
        <title>Xinfangfangia sedmenti sp. nov., isolated the sedment.</title>
        <authorList>
            <person name="Xu L."/>
        </authorList>
    </citation>
    <scope>NUCLEOTIDE SEQUENCE [LARGE SCALE GENOMIC DNA]</scope>
    <source>
        <strain evidence="5 6">LG-4</strain>
    </source>
</reference>
<dbReference type="PANTHER" id="PTHR43201">
    <property type="entry name" value="ACYL-COA SYNTHETASE"/>
    <property type="match status" value="1"/>
</dbReference>
<protein>
    <submittedName>
        <fullName evidence="5">AMP-binding protein</fullName>
    </submittedName>
</protein>
<name>A0ABU1F7E2_9RHOB</name>
<organism evidence="5 6">
    <name type="scientific">Ruixingdingia sedimenti</name>
    <dbReference type="NCBI Taxonomy" id="3073604"/>
    <lineage>
        <taxon>Bacteria</taxon>
        <taxon>Pseudomonadati</taxon>
        <taxon>Pseudomonadota</taxon>
        <taxon>Alphaproteobacteria</taxon>
        <taxon>Rhodobacterales</taxon>
        <taxon>Paracoccaceae</taxon>
        <taxon>Ruixingdingia</taxon>
    </lineage>
</organism>
<evidence type="ECO:0000313" key="5">
    <source>
        <dbReference type="EMBL" id="MDR5652789.1"/>
    </source>
</evidence>
<dbReference type="EMBL" id="JAVKPH010000008">
    <property type="protein sequence ID" value="MDR5652789.1"/>
    <property type="molecule type" value="Genomic_DNA"/>
</dbReference>